<evidence type="ECO:0000313" key="1">
    <source>
        <dbReference type="EMBL" id="KAF5397147.1"/>
    </source>
</evidence>
<dbReference type="EMBL" id="LUCH01006715">
    <property type="protein sequence ID" value="KAF5397147.1"/>
    <property type="molecule type" value="Genomic_DNA"/>
</dbReference>
<proteinExistence type="predicted"/>
<organism evidence="1 2">
    <name type="scientific">Paragonimus heterotremus</name>
    <dbReference type="NCBI Taxonomy" id="100268"/>
    <lineage>
        <taxon>Eukaryota</taxon>
        <taxon>Metazoa</taxon>
        <taxon>Spiralia</taxon>
        <taxon>Lophotrochozoa</taxon>
        <taxon>Platyhelminthes</taxon>
        <taxon>Trematoda</taxon>
        <taxon>Digenea</taxon>
        <taxon>Plagiorchiida</taxon>
        <taxon>Troglotremata</taxon>
        <taxon>Troglotrematidae</taxon>
        <taxon>Paragonimus</taxon>
    </lineage>
</organism>
<name>A0A8J4WU63_9TREM</name>
<accession>A0A8J4WU63</accession>
<keyword evidence="2" id="KW-1185">Reference proteome</keyword>
<comment type="caution">
    <text evidence="1">The sequence shown here is derived from an EMBL/GenBank/DDBJ whole genome shotgun (WGS) entry which is preliminary data.</text>
</comment>
<protein>
    <submittedName>
        <fullName evidence="1">Uncharacterized protein</fullName>
    </submittedName>
</protein>
<dbReference type="AlphaFoldDB" id="A0A8J4WU63"/>
<evidence type="ECO:0000313" key="2">
    <source>
        <dbReference type="Proteomes" id="UP000748531"/>
    </source>
</evidence>
<sequence length="66" mass="7780">MVSRSTHVFRLILREKLCGPLIPRRTVVYRNPLCRTSELPRQSLSSFRWAQFSCKPVLLSHYVFAM</sequence>
<dbReference type="Proteomes" id="UP000748531">
    <property type="component" value="Unassembled WGS sequence"/>
</dbReference>
<gene>
    <name evidence="1" type="ORF">PHET_09841</name>
</gene>
<reference evidence="1" key="1">
    <citation type="submission" date="2019-05" db="EMBL/GenBank/DDBJ databases">
        <title>Annotation for the trematode Paragonimus heterotremus.</title>
        <authorList>
            <person name="Choi Y.-J."/>
        </authorList>
    </citation>
    <scope>NUCLEOTIDE SEQUENCE</scope>
    <source>
        <strain evidence="1">LC</strain>
    </source>
</reference>